<evidence type="ECO:0000256" key="1">
    <source>
        <dbReference type="SAM" id="SignalP"/>
    </source>
</evidence>
<feature type="chain" id="PRO_5008529313" description="BACON domain-containing protein" evidence="1">
    <location>
        <begin position="25"/>
        <end position="534"/>
    </location>
</feature>
<evidence type="ECO:0000313" key="3">
    <source>
        <dbReference type="EMBL" id="ANU63593.1"/>
    </source>
</evidence>
<accession>A0A1Z2XIQ5</accession>
<name>A0A1B1S9X8_9BACT</name>
<dbReference type="EMBL" id="CP015402">
    <property type="protein sequence ID" value="ANU63593.1"/>
    <property type="molecule type" value="Genomic_DNA"/>
</dbReference>
<dbReference type="InterPro" id="IPR024361">
    <property type="entry name" value="BACON"/>
</dbReference>
<dbReference type="STRING" id="1796646.A4V02_07545"/>
<dbReference type="OrthoDB" id="1079069at2"/>
<evidence type="ECO:0000313" key="4">
    <source>
        <dbReference type="Proteomes" id="UP000186351"/>
    </source>
</evidence>
<sequence length="534" mass="58584">MNMYRNFKALLMCGVILLSGSSLLVSCDDDKEPEAYIEASQTIFNLDAEGLDADGKRPTFELGCNRDWSVRICPDWVKLNYTSGCRGRVVMHLTAEPNTTDQNRRGCIELAAVGGKPELLYVNQTRLEGDVSASVSNFNVNMIGNLPNGGNPTFNVTSTYAWSIESSDWISAQPPSGQAGTTAVTLHVGINDTRATRSGRVTVTIGDKRVDITITQDAKGFTVPVDAIDIDIDGTATSAGQPLVAPVTALEAWSVTEKPEWLTVTPDNGQPGTTNITLNVQPNSGDPRAGNIVLTSEHGAIFTLMVLQAGNLPFDNRQVGYSYFWEPFDWCHDAAEERRKTDPSFANNMDQMNLINGSGAKNLNIYDGDGLKYAPYFYAEQGGKWEVVKEYTSDKRDWVFILDGYLRMGASSNTVGLKTGVPLDIENGHCANVELSFKGCKNGTDNIVLVVEIEGPGEIVGGQTAKLGPEFKVPNQDKTKKWKWENLSLTVNKVTSDTRFIIRPTVMDDKDKNPAAKYNRRWLIDEVSIKRVAN</sequence>
<keyword evidence="1" id="KW-0732">Signal</keyword>
<dbReference type="PROSITE" id="PS51257">
    <property type="entry name" value="PROKAR_LIPOPROTEIN"/>
    <property type="match status" value="1"/>
</dbReference>
<gene>
    <name evidence="3" type="ORF">A4V02_07545</name>
</gene>
<organism evidence="3 4">
    <name type="scientific">Muribaculum intestinale</name>
    <dbReference type="NCBI Taxonomy" id="1796646"/>
    <lineage>
        <taxon>Bacteria</taxon>
        <taxon>Pseudomonadati</taxon>
        <taxon>Bacteroidota</taxon>
        <taxon>Bacteroidia</taxon>
        <taxon>Bacteroidales</taxon>
        <taxon>Muribaculaceae</taxon>
        <taxon>Muribaculum</taxon>
    </lineage>
</organism>
<protein>
    <recommendedName>
        <fullName evidence="2">BACON domain-containing protein</fullName>
    </recommendedName>
</protein>
<dbReference type="Pfam" id="PF13004">
    <property type="entry name" value="BACON"/>
    <property type="match status" value="2"/>
</dbReference>
<reference evidence="4" key="1">
    <citation type="submission" date="2016-04" db="EMBL/GenBank/DDBJ databases">
        <title>Complete Genome Sequences of Twelve Strains of a Stable Defined Moderately Diverse Mouse Microbiota 2 (sDMDMm2).</title>
        <authorList>
            <person name="Uchimura Y."/>
            <person name="Wyss M."/>
            <person name="Brugiroux S."/>
            <person name="Limenitakis J.P."/>
            <person name="Stecher B."/>
            <person name="McCoy K.D."/>
            <person name="Macpherson A.J."/>
        </authorList>
    </citation>
    <scope>NUCLEOTIDE SEQUENCE [LARGE SCALE GENOMIC DNA]</scope>
    <source>
        <strain evidence="4">YL27</strain>
    </source>
</reference>
<evidence type="ECO:0000259" key="2">
    <source>
        <dbReference type="Pfam" id="PF13004"/>
    </source>
</evidence>
<keyword evidence="4" id="KW-1185">Reference proteome</keyword>
<dbReference type="KEGG" id="pary:A4V02_07545"/>
<dbReference type="Gene3D" id="2.60.40.10">
    <property type="entry name" value="Immunoglobulins"/>
    <property type="match status" value="3"/>
</dbReference>
<feature type="signal peptide" evidence="1">
    <location>
        <begin position="1"/>
        <end position="24"/>
    </location>
</feature>
<dbReference type="CDD" id="cd14948">
    <property type="entry name" value="BACON"/>
    <property type="match status" value="2"/>
</dbReference>
<feature type="domain" description="BACON" evidence="2">
    <location>
        <begin position="251"/>
        <end position="299"/>
    </location>
</feature>
<dbReference type="InterPro" id="IPR013783">
    <property type="entry name" value="Ig-like_fold"/>
</dbReference>
<dbReference type="RefSeq" id="WP_068960902.1">
    <property type="nucleotide sequence ID" value="NZ_CAJTAP010000013.1"/>
</dbReference>
<dbReference type="GeneID" id="65536709"/>
<accession>A0A1B1S9X8</accession>
<dbReference type="Proteomes" id="UP000186351">
    <property type="component" value="Chromosome"/>
</dbReference>
<proteinExistence type="predicted"/>
<feature type="domain" description="BACON" evidence="2">
    <location>
        <begin position="161"/>
        <end position="217"/>
    </location>
</feature>
<dbReference type="AlphaFoldDB" id="A0A1B1S9X8"/>